<dbReference type="AlphaFoldDB" id="A0AAV2MAG8"/>
<reference evidence="2 3" key="1">
    <citation type="submission" date="2024-04" db="EMBL/GenBank/DDBJ databases">
        <authorList>
            <person name="Waldvogel A.-M."/>
            <person name="Schoenle A."/>
        </authorList>
    </citation>
    <scope>NUCLEOTIDE SEQUENCE [LARGE SCALE GENOMIC DNA]</scope>
</reference>
<organism evidence="2 3">
    <name type="scientific">Knipowitschia caucasica</name>
    <name type="common">Caucasian dwarf goby</name>
    <name type="synonym">Pomatoschistus caucasicus</name>
    <dbReference type="NCBI Taxonomy" id="637954"/>
    <lineage>
        <taxon>Eukaryota</taxon>
        <taxon>Metazoa</taxon>
        <taxon>Chordata</taxon>
        <taxon>Craniata</taxon>
        <taxon>Vertebrata</taxon>
        <taxon>Euteleostomi</taxon>
        <taxon>Actinopterygii</taxon>
        <taxon>Neopterygii</taxon>
        <taxon>Teleostei</taxon>
        <taxon>Neoteleostei</taxon>
        <taxon>Acanthomorphata</taxon>
        <taxon>Gobiaria</taxon>
        <taxon>Gobiiformes</taxon>
        <taxon>Gobioidei</taxon>
        <taxon>Gobiidae</taxon>
        <taxon>Gobiinae</taxon>
        <taxon>Knipowitschia</taxon>
    </lineage>
</organism>
<keyword evidence="3" id="KW-1185">Reference proteome</keyword>
<evidence type="ECO:0000256" key="1">
    <source>
        <dbReference type="SAM" id="SignalP"/>
    </source>
</evidence>
<evidence type="ECO:0008006" key="4">
    <source>
        <dbReference type="Google" id="ProtNLM"/>
    </source>
</evidence>
<protein>
    <recommendedName>
        <fullName evidence="4">Apolipoprotein A-II</fullName>
    </recommendedName>
</protein>
<proteinExistence type="predicted"/>
<accession>A0AAV2MAG8</accession>
<evidence type="ECO:0000313" key="3">
    <source>
        <dbReference type="Proteomes" id="UP001497482"/>
    </source>
</evidence>
<evidence type="ECO:0000313" key="2">
    <source>
        <dbReference type="EMBL" id="CAL1610358.1"/>
    </source>
</evidence>
<name>A0AAV2MAG8_KNICA</name>
<dbReference type="Proteomes" id="UP001497482">
    <property type="component" value="Chromosome 7"/>
</dbReference>
<dbReference type="EMBL" id="OZ035829">
    <property type="protein sequence ID" value="CAL1610358.1"/>
    <property type="molecule type" value="Genomic_DNA"/>
</dbReference>
<dbReference type="PROSITE" id="PS51257">
    <property type="entry name" value="PROKAR_LIPOPROTEIN"/>
    <property type="match status" value="1"/>
</dbReference>
<gene>
    <name evidence="2" type="ORF">KC01_LOCUS36992</name>
</gene>
<keyword evidence="1" id="KW-0732">Signal</keyword>
<feature type="signal peptide" evidence="1">
    <location>
        <begin position="1"/>
        <end position="22"/>
    </location>
</feature>
<sequence length="253" mass="27964">MDKRGVVIALILLIQACGPLVAQTEAPAPPGLMQRLTERAKEVREKVQRVGGAVVGFAGTYYEDHLQPAASSYFQWASSWGKSLREMPPYIIESRCELRLTDNSLSERTVTRAAADMNAKITFAVFLALQVSLSLCEIPTPDAELMDKYNDLKNTFFRRLTNAYGKLTAAANANENTQAARDAITELQNREQVGVAMQVFKAVGEEMEPVVDRVRSAALGTYGTYLRPYIGEYLQDGITRAKAILDQVLPVEN</sequence>
<feature type="chain" id="PRO_5043842040" description="Apolipoprotein A-II" evidence="1">
    <location>
        <begin position="23"/>
        <end position="253"/>
    </location>
</feature>